<feature type="domain" description="FAT" evidence="22">
    <location>
        <begin position="970"/>
        <end position="1523"/>
    </location>
</feature>
<dbReference type="InterPro" id="IPR012993">
    <property type="entry name" value="UME"/>
</dbReference>
<dbReference type="InterPro" id="IPR003151">
    <property type="entry name" value="PIK-rel_kinase_FAT"/>
</dbReference>
<evidence type="ECO:0000259" key="22">
    <source>
        <dbReference type="PROSITE" id="PS51189"/>
    </source>
</evidence>
<name>A0A0C3DSR7_9AGAM</name>
<keyword evidence="14" id="KW-0469">Meiosis</keyword>
<dbReference type="Pfam" id="PF25030">
    <property type="entry name" value="M-HEAT_ATR"/>
    <property type="match status" value="1"/>
</dbReference>
<keyword evidence="12" id="KW-0234">DNA repair</keyword>
<evidence type="ECO:0000256" key="3">
    <source>
        <dbReference type="ARBA" id="ARBA00012513"/>
    </source>
</evidence>
<evidence type="ECO:0000256" key="10">
    <source>
        <dbReference type="ARBA" id="ARBA00022840"/>
    </source>
</evidence>
<dbReference type="InterPro" id="IPR000403">
    <property type="entry name" value="PI3/4_kinase_cat_dom"/>
</dbReference>
<dbReference type="InterPro" id="IPR018936">
    <property type="entry name" value="PI3/4_kinase_CS"/>
</dbReference>
<evidence type="ECO:0000256" key="15">
    <source>
        <dbReference type="ARBA" id="ARBA00029679"/>
    </source>
</evidence>
<evidence type="ECO:0000256" key="2">
    <source>
        <dbReference type="ARBA" id="ARBA00010769"/>
    </source>
</evidence>
<evidence type="ECO:0000256" key="19">
    <source>
        <dbReference type="ARBA" id="ARBA00048679"/>
    </source>
</evidence>
<organism evidence="24 25">
    <name type="scientific">Scleroderma citrinum Foug A</name>
    <dbReference type="NCBI Taxonomy" id="1036808"/>
    <lineage>
        <taxon>Eukaryota</taxon>
        <taxon>Fungi</taxon>
        <taxon>Dikarya</taxon>
        <taxon>Basidiomycota</taxon>
        <taxon>Agaricomycotina</taxon>
        <taxon>Agaricomycetes</taxon>
        <taxon>Agaricomycetidae</taxon>
        <taxon>Boletales</taxon>
        <taxon>Sclerodermatineae</taxon>
        <taxon>Sclerodermataceae</taxon>
        <taxon>Scleroderma</taxon>
    </lineage>
</organism>
<keyword evidence="6" id="KW-0808">Transferase</keyword>
<evidence type="ECO:0000259" key="23">
    <source>
        <dbReference type="PROSITE" id="PS51190"/>
    </source>
</evidence>
<dbReference type="InterPro" id="IPR011989">
    <property type="entry name" value="ARM-like"/>
</dbReference>
<evidence type="ECO:0000256" key="14">
    <source>
        <dbReference type="ARBA" id="ARBA00023254"/>
    </source>
</evidence>
<evidence type="ECO:0000313" key="25">
    <source>
        <dbReference type="Proteomes" id="UP000053989"/>
    </source>
</evidence>
<evidence type="ECO:0000256" key="5">
    <source>
        <dbReference type="ARBA" id="ARBA00022527"/>
    </source>
</evidence>
<dbReference type="SMART" id="SM00146">
    <property type="entry name" value="PI3Kc"/>
    <property type="match status" value="1"/>
</dbReference>
<evidence type="ECO:0000256" key="16">
    <source>
        <dbReference type="ARBA" id="ARBA00030459"/>
    </source>
</evidence>
<dbReference type="PROSITE" id="PS00916">
    <property type="entry name" value="PI3_4_KINASE_2"/>
    <property type="match status" value="1"/>
</dbReference>
<dbReference type="GO" id="GO:0005524">
    <property type="term" value="F:ATP binding"/>
    <property type="evidence" value="ECO:0007669"/>
    <property type="project" value="UniProtKB-KW"/>
</dbReference>
<dbReference type="Gene3D" id="1.25.10.10">
    <property type="entry name" value="Leucine-rich Repeat Variant"/>
    <property type="match status" value="1"/>
</dbReference>
<dbReference type="Pfam" id="PF00454">
    <property type="entry name" value="PI3_PI4_kinase"/>
    <property type="match status" value="1"/>
</dbReference>
<dbReference type="HOGENOM" id="CLU_000178_2_8_1"/>
<dbReference type="InterPro" id="IPR011009">
    <property type="entry name" value="Kinase-like_dom_sf"/>
</dbReference>
<accession>A0A0C3DSR7</accession>
<evidence type="ECO:0000256" key="4">
    <source>
        <dbReference type="ARBA" id="ARBA00021345"/>
    </source>
</evidence>
<dbReference type="SUPFAM" id="SSF56112">
    <property type="entry name" value="Protein kinase-like (PK-like)"/>
    <property type="match status" value="1"/>
</dbReference>
<dbReference type="Proteomes" id="UP000053989">
    <property type="component" value="Unassembled WGS sequence"/>
</dbReference>
<dbReference type="PANTHER" id="PTHR11139:SF125">
    <property type="entry name" value="SERINE_THREONINE-PROTEIN KINASE MEC1"/>
    <property type="match status" value="1"/>
</dbReference>
<dbReference type="Gene3D" id="1.25.40.10">
    <property type="entry name" value="Tetratricopeptide repeat domain"/>
    <property type="match status" value="1"/>
</dbReference>
<comment type="subcellular location">
    <subcellularLocation>
        <location evidence="1">Nucleus</location>
    </subcellularLocation>
</comment>
<reference evidence="25" key="2">
    <citation type="submission" date="2015-01" db="EMBL/GenBank/DDBJ databases">
        <title>Evolutionary Origins and Diversification of the Mycorrhizal Mutualists.</title>
        <authorList>
            <consortium name="DOE Joint Genome Institute"/>
            <consortium name="Mycorrhizal Genomics Consortium"/>
            <person name="Kohler A."/>
            <person name="Kuo A."/>
            <person name="Nagy L.G."/>
            <person name="Floudas D."/>
            <person name="Copeland A."/>
            <person name="Barry K.W."/>
            <person name="Cichocki N."/>
            <person name="Veneault-Fourrey C."/>
            <person name="LaButti K."/>
            <person name="Lindquist E.A."/>
            <person name="Lipzen A."/>
            <person name="Lundell T."/>
            <person name="Morin E."/>
            <person name="Murat C."/>
            <person name="Riley R."/>
            <person name="Ohm R."/>
            <person name="Sun H."/>
            <person name="Tunlid A."/>
            <person name="Henrissat B."/>
            <person name="Grigoriev I.V."/>
            <person name="Hibbett D.S."/>
            <person name="Martin F."/>
        </authorList>
    </citation>
    <scope>NUCLEOTIDE SEQUENCE [LARGE SCALE GENOMIC DNA]</scope>
    <source>
        <strain evidence="25">Foug A</strain>
    </source>
</reference>
<dbReference type="SMART" id="SM00802">
    <property type="entry name" value="UME"/>
    <property type="match status" value="1"/>
</dbReference>
<dbReference type="OrthoDB" id="381190at2759"/>
<keyword evidence="9" id="KW-0418">Kinase</keyword>
<dbReference type="InterPro" id="IPR014009">
    <property type="entry name" value="PIK_FAT"/>
</dbReference>
<dbReference type="Pfam" id="PF23593">
    <property type="entry name" value="HEAT_ATR"/>
    <property type="match status" value="1"/>
</dbReference>
<dbReference type="GO" id="GO:0000723">
    <property type="term" value="P:telomere maintenance"/>
    <property type="evidence" value="ECO:0007669"/>
    <property type="project" value="TreeGrafter"/>
</dbReference>
<comment type="similarity">
    <text evidence="2">Belongs to the PI3/PI4-kinase family. ATM subfamily.</text>
</comment>
<dbReference type="InterPro" id="IPR056802">
    <property type="entry name" value="ATR-like_M-HEAT"/>
</dbReference>
<evidence type="ECO:0000256" key="9">
    <source>
        <dbReference type="ARBA" id="ARBA00022777"/>
    </source>
</evidence>
<protein>
    <recommendedName>
        <fullName evidence="4">Serine/threonine-protein kinase MEC1</fullName>
        <ecNumber evidence="3">2.7.11.1</ecNumber>
    </recommendedName>
    <alternativeName>
        <fullName evidence="17">ATR homolog</fullName>
    </alternativeName>
    <alternativeName>
        <fullName evidence="16">DNA-damage checkpoint kinase MEC1</fullName>
    </alternativeName>
    <alternativeName>
        <fullName evidence="15">Mitosis entry checkpoint protein 1</fullName>
    </alternativeName>
</protein>
<dbReference type="GO" id="GO:0000077">
    <property type="term" value="P:DNA damage checkpoint signaling"/>
    <property type="evidence" value="ECO:0007669"/>
    <property type="project" value="TreeGrafter"/>
</dbReference>
<dbReference type="InterPro" id="IPR003152">
    <property type="entry name" value="FATC_dom"/>
</dbReference>
<dbReference type="Pfam" id="PF02260">
    <property type="entry name" value="FATC"/>
    <property type="match status" value="1"/>
</dbReference>
<evidence type="ECO:0000256" key="12">
    <source>
        <dbReference type="ARBA" id="ARBA00023204"/>
    </source>
</evidence>
<dbReference type="GO" id="GO:0004674">
    <property type="term" value="F:protein serine/threonine kinase activity"/>
    <property type="evidence" value="ECO:0007669"/>
    <property type="project" value="UniProtKB-KW"/>
</dbReference>
<dbReference type="CDD" id="cd00892">
    <property type="entry name" value="PIKKc_ATR"/>
    <property type="match status" value="1"/>
</dbReference>
<evidence type="ECO:0000259" key="21">
    <source>
        <dbReference type="PROSITE" id="PS50290"/>
    </source>
</evidence>
<dbReference type="Pfam" id="PF08064">
    <property type="entry name" value="UME"/>
    <property type="match status" value="1"/>
</dbReference>
<keyword evidence="7" id="KW-0547">Nucleotide-binding</keyword>
<keyword evidence="25" id="KW-1185">Reference proteome</keyword>
<dbReference type="Pfam" id="PF25385">
    <property type="entry name" value="HEAT_MEC1_N"/>
    <property type="match status" value="1"/>
</dbReference>
<dbReference type="InterPro" id="IPR058681">
    <property type="entry name" value="HEAT_MEC1_N"/>
</dbReference>
<dbReference type="Pfam" id="PF02259">
    <property type="entry name" value="FAT"/>
    <property type="match status" value="1"/>
</dbReference>
<feature type="domain" description="FATC" evidence="23">
    <location>
        <begin position="1959"/>
        <end position="1991"/>
    </location>
</feature>
<dbReference type="InParanoid" id="A0A0C3DSR7"/>
<reference evidence="24 25" key="1">
    <citation type="submission" date="2014-04" db="EMBL/GenBank/DDBJ databases">
        <authorList>
            <consortium name="DOE Joint Genome Institute"/>
            <person name="Kuo A."/>
            <person name="Kohler A."/>
            <person name="Nagy L.G."/>
            <person name="Floudas D."/>
            <person name="Copeland A."/>
            <person name="Barry K.W."/>
            <person name="Cichocki N."/>
            <person name="Veneault-Fourrey C."/>
            <person name="LaButti K."/>
            <person name="Lindquist E.A."/>
            <person name="Lipzen A."/>
            <person name="Lundell T."/>
            <person name="Morin E."/>
            <person name="Murat C."/>
            <person name="Sun H."/>
            <person name="Tunlid A."/>
            <person name="Henrissat B."/>
            <person name="Grigoriev I.V."/>
            <person name="Hibbett D.S."/>
            <person name="Martin F."/>
            <person name="Nordberg H.P."/>
            <person name="Cantor M.N."/>
            <person name="Hua S.X."/>
        </authorList>
    </citation>
    <scope>NUCLEOTIDE SEQUENCE [LARGE SCALE GENOMIC DNA]</scope>
    <source>
        <strain evidence="24 25">Foug A</strain>
    </source>
</reference>
<keyword evidence="11" id="KW-0156">Chromatin regulator</keyword>
<dbReference type="Gene3D" id="1.10.1070.11">
    <property type="entry name" value="Phosphatidylinositol 3-/4-kinase, catalytic domain"/>
    <property type="match status" value="1"/>
</dbReference>
<evidence type="ECO:0000256" key="11">
    <source>
        <dbReference type="ARBA" id="ARBA00022853"/>
    </source>
</evidence>
<sequence>MTTHASWGTQKHLNGVEQLSSSENEVPKYLQPKPPEWRTLAMHELRVLIDAGNAMWMDVDDGLPDTLYARRGLDIIKQVLDRFSEQIPIAVRVSVVNFIVLVFSQPALVPREEDVNISVCISLGKLLIGPTSEVNSSVRRKIYNALSKVMKCCITSLTVNDYTMITEGVQRGLFDRDRATRLSAGSTVAGLIKTNSNTPEDHSRIDALLFQFNRILESNVWDGVKETTLITIGSIGRDASGEVLREVIFSLVSQLGEQNPSLKAVAYRQLSNLAKQHKKPPYALVLPFFPCIAPYVVLRKCTKPSLLTETCQFLSVRLRDFLSVTLPWTLPFIFANCEQRVLGEISIELEKSSASLFLGHTHDILSFVFRLQGPGETKKALDFIMNVVSPESATVDMKSIVGSCLVPLLSDLVVVLGNPNEEQAATHALRKVFRIMSGQSEGRPDPAPLLRKHMLGIVCYTNDKLQDVHGKQSILSKTQIIRGLGAFIRHIGDAVHTVAPQIMATLQTMFMIPELSEVTLSTWHVFLTTLTFQDLGPHVGATSASLLSSWGRLSSTSRGVAKRCLDFIVFEARDLSEVYLDEIVDLSDVPELRDADLELKRRRANRNPREQLLKIIERSNSDNYAVTLRSLGELKTFMSSTYPGFTCSLASGDAFDPIVGKIQSTLLHIASRDGDGNEDLRLMAYECIGILGAVDPDRCEIDLHDSRMVVRSNFADEAESVLFAMHLIKDVLVGAFRSTSDIKYQANLAYTIQELLRFCNFTPALVTSRNTTSVPVKVRNRWNNLPKHVLETVTPLLEGRFSAPTKSQAILTHPIYPQQNTYREWLQLWTTHLITRASGDTAQRIFGVFRTAIRYKDVEVAHHLLPHVVLNILLSGDEKDAQDIRTELLTVLEDQVSVGSSASADKKLLSAQVVFMLLDHFSKYVRILRQDISSKKAESSKRARGHHALAESEEQLVRVDSLLSSINHELMAKAALQCKAYARSLMNFERQIVTLRERGPSTSNKELTPYYERLHEIYSYLDEPDGMEGISTLILSPSLEHQIRQHESTGRWTAAQSCWEVMLQQSPNNLDFHLGLLHCLRNLGHYDTLRTHVRGVLVRNPDWESALASFQAESAWMIGAWDDLQRITENNELTSSPIVKARILLAMRSGNPTHLATALSKARSTLGSPITVSGTKGYRRSYDAVLDLHSIYELESIYQAITGPPTQTKVLRTALEARLGLTLPNFRVRESVLSMRRAAFSLGAVTNTSITKEIGQTWLASAKIARKAKQWQTAYSATLQAQQNNAPFYFMESTKLLKATGEPLRALQELENSMHWNGIVVDQQGTIDLTLEDNEDFKSMRAKMHILLARWMNESGRYDTSQLLKAFSTASNQGSMLESAYYHLGRFHDQCFKQLPSSEDERGIRMNVHTVKDYLKAMMHGSKYVYQAIPRILTLWLDGGENPKIANHAFYAKINSGVAGAIDNIPVNPYSNSLQWFTAFPQIVSRVGHSNVKVFTILSKLISKVIREYPHQALWLFASVVKSTKANREARGRTILDALKCDPANAGTQLPNLIIQIHAMSDELLRLCNYPIDDDHKTLSMKRDFPKLAALGRSPLLVPLQESLTVNLPPTSSTENSDHVPFPVSAPNFEEFSDEIEIMRSMAKPRKITIRGSNGQTYMFLGKPKDDLRKDARLMDFNAIINKLLKANSESRRRQLHIRTYGVVTLNEECGFIQWVPNTIPIRPVLLKYYEARRIRSWSSELSDVFRRIKDAPDKEVAELFVTKVLPNFPPVFHEWFVETFPEPSAWLASRLSYGRTAAVMSMVGFILGLGDRHCENILLDTNTGDVVHVDFNCLFEKGKTLEVPERVPFRLTQNMIDGLGVTGVEGVFRIACEITMQLLRDNTDSLMSVLDAFIHDPLVEWEDEKRKMDRDRRNAVRSSTDLRHLAKNALRPIDRKLRGIYSPSNVKSKTHGGTEDEREISTSNLVQMLIQEAVDAINLGKMYPGWAAWH</sequence>
<feature type="domain" description="PI3K/PI4K catalytic" evidence="21">
    <location>
        <begin position="1632"/>
        <end position="1942"/>
    </location>
</feature>
<dbReference type="STRING" id="1036808.A0A0C3DSR7"/>
<keyword evidence="10" id="KW-0067">ATP-binding</keyword>
<evidence type="ECO:0000256" key="13">
    <source>
        <dbReference type="ARBA" id="ARBA00023242"/>
    </source>
</evidence>
<dbReference type="SMART" id="SM01343">
    <property type="entry name" value="FATC"/>
    <property type="match status" value="1"/>
</dbReference>
<dbReference type="InterPro" id="IPR050517">
    <property type="entry name" value="DDR_Repair_Kinase"/>
</dbReference>
<comment type="catalytic activity">
    <reaction evidence="19">
        <text>L-seryl-[protein] + ATP = O-phospho-L-seryl-[protein] + ADP + H(+)</text>
        <dbReference type="Rhea" id="RHEA:17989"/>
        <dbReference type="Rhea" id="RHEA-COMP:9863"/>
        <dbReference type="Rhea" id="RHEA-COMP:11604"/>
        <dbReference type="ChEBI" id="CHEBI:15378"/>
        <dbReference type="ChEBI" id="CHEBI:29999"/>
        <dbReference type="ChEBI" id="CHEBI:30616"/>
        <dbReference type="ChEBI" id="CHEBI:83421"/>
        <dbReference type="ChEBI" id="CHEBI:456216"/>
        <dbReference type="EC" id="2.7.11.1"/>
    </reaction>
</comment>
<dbReference type="GO" id="GO:0005634">
    <property type="term" value="C:nucleus"/>
    <property type="evidence" value="ECO:0007669"/>
    <property type="project" value="UniProtKB-SubCell"/>
</dbReference>
<dbReference type="FunCoup" id="A0A0C3DSR7">
    <property type="interactions" value="574"/>
</dbReference>
<evidence type="ECO:0000256" key="7">
    <source>
        <dbReference type="ARBA" id="ARBA00022741"/>
    </source>
</evidence>
<dbReference type="PANTHER" id="PTHR11139">
    <property type="entry name" value="ATAXIA TELANGIECTASIA MUTATED ATM -RELATED"/>
    <property type="match status" value="1"/>
</dbReference>
<evidence type="ECO:0000256" key="8">
    <source>
        <dbReference type="ARBA" id="ARBA00022763"/>
    </source>
</evidence>
<dbReference type="SUPFAM" id="SSF48452">
    <property type="entry name" value="TPR-like"/>
    <property type="match status" value="1"/>
</dbReference>
<evidence type="ECO:0000256" key="20">
    <source>
        <dbReference type="SAM" id="MobiDB-lite"/>
    </source>
</evidence>
<dbReference type="SUPFAM" id="SSF48371">
    <property type="entry name" value="ARM repeat"/>
    <property type="match status" value="2"/>
</dbReference>
<dbReference type="EC" id="2.7.11.1" evidence="3"/>
<evidence type="ECO:0000256" key="6">
    <source>
        <dbReference type="ARBA" id="ARBA00022679"/>
    </source>
</evidence>
<keyword evidence="5" id="KW-0723">Serine/threonine-protein kinase</keyword>
<dbReference type="Gene3D" id="3.30.1010.10">
    <property type="entry name" value="Phosphatidylinositol 3-kinase Catalytic Subunit, Chain A, domain 4"/>
    <property type="match status" value="1"/>
</dbReference>
<evidence type="ECO:0000256" key="18">
    <source>
        <dbReference type="ARBA" id="ARBA00047899"/>
    </source>
</evidence>
<dbReference type="InterPro" id="IPR016024">
    <property type="entry name" value="ARM-type_fold"/>
</dbReference>
<keyword evidence="8" id="KW-0227">DNA damage</keyword>
<dbReference type="InterPro" id="IPR036940">
    <property type="entry name" value="PI3/4_kinase_cat_sf"/>
</dbReference>
<dbReference type="PROSITE" id="PS51190">
    <property type="entry name" value="FATC"/>
    <property type="match status" value="1"/>
</dbReference>
<keyword evidence="13" id="KW-0539">Nucleus</keyword>
<dbReference type="EMBL" id="KN822033">
    <property type="protein sequence ID" value="KIM63660.1"/>
    <property type="molecule type" value="Genomic_DNA"/>
</dbReference>
<dbReference type="GO" id="GO:0006281">
    <property type="term" value="P:DNA repair"/>
    <property type="evidence" value="ECO:0007669"/>
    <property type="project" value="UniProtKB-KW"/>
</dbReference>
<gene>
    <name evidence="24" type="ORF">SCLCIDRAFT_1172699</name>
</gene>
<dbReference type="InterPro" id="IPR057564">
    <property type="entry name" value="HEAT_ATR"/>
</dbReference>
<dbReference type="PROSITE" id="PS51189">
    <property type="entry name" value="FAT"/>
    <property type="match status" value="1"/>
</dbReference>
<dbReference type="PROSITE" id="PS50290">
    <property type="entry name" value="PI3_4_KINASE_3"/>
    <property type="match status" value="1"/>
</dbReference>
<evidence type="ECO:0000313" key="24">
    <source>
        <dbReference type="EMBL" id="KIM63660.1"/>
    </source>
</evidence>
<proteinExistence type="inferred from homology"/>
<evidence type="ECO:0000256" key="17">
    <source>
        <dbReference type="ARBA" id="ARBA00033001"/>
    </source>
</evidence>
<feature type="region of interest" description="Disordered" evidence="20">
    <location>
        <begin position="1"/>
        <end position="30"/>
    </location>
</feature>
<dbReference type="InterPro" id="IPR011990">
    <property type="entry name" value="TPR-like_helical_dom_sf"/>
</dbReference>
<evidence type="ECO:0000256" key="1">
    <source>
        <dbReference type="ARBA" id="ARBA00004123"/>
    </source>
</evidence>
<dbReference type="GO" id="GO:0005694">
    <property type="term" value="C:chromosome"/>
    <property type="evidence" value="ECO:0007669"/>
    <property type="project" value="TreeGrafter"/>
</dbReference>
<feature type="compositionally biased region" description="Polar residues" evidence="20">
    <location>
        <begin position="1"/>
        <end position="24"/>
    </location>
</feature>
<comment type="catalytic activity">
    <reaction evidence="18">
        <text>L-threonyl-[protein] + ATP = O-phospho-L-threonyl-[protein] + ADP + H(+)</text>
        <dbReference type="Rhea" id="RHEA:46608"/>
        <dbReference type="Rhea" id="RHEA-COMP:11060"/>
        <dbReference type="Rhea" id="RHEA-COMP:11605"/>
        <dbReference type="ChEBI" id="CHEBI:15378"/>
        <dbReference type="ChEBI" id="CHEBI:30013"/>
        <dbReference type="ChEBI" id="CHEBI:30616"/>
        <dbReference type="ChEBI" id="CHEBI:61977"/>
        <dbReference type="ChEBI" id="CHEBI:456216"/>
        <dbReference type="EC" id="2.7.11.1"/>
    </reaction>
</comment>